<accession>A0A9D4LBI1</accession>
<dbReference type="Proteomes" id="UP000828390">
    <property type="component" value="Unassembled WGS sequence"/>
</dbReference>
<organism evidence="2 3">
    <name type="scientific">Dreissena polymorpha</name>
    <name type="common">Zebra mussel</name>
    <name type="synonym">Mytilus polymorpha</name>
    <dbReference type="NCBI Taxonomy" id="45954"/>
    <lineage>
        <taxon>Eukaryota</taxon>
        <taxon>Metazoa</taxon>
        <taxon>Spiralia</taxon>
        <taxon>Lophotrochozoa</taxon>
        <taxon>Mollusca</taxon>
        <taxon>Bivalvia</taxon>
        <taxon>Autobranchia</taxon>
        <taxon>Heteroconchia</taxon>
        <taxon>Euheterodonta</taxon>
        <taxon>Imparidentia</taxon>
        <taxon>Neoheterodontei</taxon>
        <taxon>Myida</taxon>
        <taxon>Dreissenoidea</taxon>
        <taxon>Dreissenidae</taxon>
        <taxon>Dreissena</taxon>
    </lineage>
</organism>
<comment type="caution">
    <text evidence="2">The sequence shown here is derived from an EMBL/GenBank/DDBJ whole genome shotgun (WGS) entry which is preliminary data.</text>
</comment>
<keyword evidence="1" id="KW-1133">Transmembrane helix</keyword>
<reference evidence="2" key="2">
    <citation type="submission" date="2020-11" db="EMBL/GenBank/DDBJ databases">
        <authorList>
            <person name="McCartney M.A."/>
            <person name="Auch B."/>
            <person name="Kono T."/>
            <person name="Mallez S."/>
            <person name="Becker A."/>
            <person name="Gohl D.M."/>
            <person name="Silverstein K.A.T."/>
            <person name="Koren S."/>
            <person name="Bechman K.B."/>
            <person name="Herman A."/>
            <person name="Abrahante J.E."/>
            <person name="Garbe J."/>
        </authorList>
    </citation>
    <scope>NUCLEOTIDE SEQUENCE</scope>
    <source>
        <strain evidence="2">Duluth1</strain>
        <tissue evidence="2">Whole animal</tissue>
    </source>
</reference>
<name>A0A9D4LBI1_DREPO</name>
<dbReference type="EMBL" id="JAIWYP010000003">
    <property type="protein sequence ID" value="KAH3854734.1"/>
    <property type="molecule type" value="Genomic_DNA"/>
</dbReference>
<keyword evidence="3" id="KW-1185">Reference proteome</keyword>
<sequence>MTITFNFVFLYDSLAESNALVSTWPTPGVALLASLAWLMAGQYMAYAWYGHAG</sequence>
<keyword evidence="1" id="KW-0472">Membrane</keyword>
<reference evidence="2" key="1">
    <citation type="journal article" date="2019" name="bioRxiv">
        <title>The Genome of the Zebra Mussel, Dreissena polymorpha: A Resource for Invasive Species Research.</title>
        <authorList>
            <person name="McCartney M.A."/>
            <person name="Auch B."/>
            <person name="Kono T."/>
            <person name="Mallez S."/>
            <person name="Zhang Y."/>
            <person name="Obille A."/>
            <person name="Becker A."/>
            <person name="Abrahante J.E."/>
            <person name="Garbe J."/>
            <person name="Badalamenti J.P."/>
            <person name="Herman A."/>
            <person name="Mangelson H."/>
            <person name="Liachko I."/>
            <person name="Sullivan S."/>
            <person name="Sone E.D."/>
            <person name="Koren S."/>
            <person name="Silverstein K.A.T."/>
            <person name="Beckman K.B."/>
            <person name="Gohl D.M."/>
        </authorList>
    </citation>
    <scope>NUCLEOTIDE SEQUENCE</scope>
    <source>
        <strain evidence="2">Duluth1</strain>
        <tissue evidence="2">Whole animal</tissue>
    </source>
</reference>
<keyword evidence="1" id="KW-0812">Transmembrane</keyword>
<evidence type="ECO:0000313" key="2">
    <source>
        <dbReference type="EMBL" id="KAH3854734.1"/>
    </source>
</evidence>
<evidence type="ECO:0000256" key="1">
    <source>
        <dbReference type="SAM" id="Phobius"/>
    </source>
</evidence>
<proteinExistence type="predicted"/>
<protein>
    <submittedName>
        <fullName evidence="2">Uncharacterized protein</fullName>
    </submittedName>
</protein>
<dbReference type="AlphaFoldDB" id="A0A9D4LBI1"/>
<evidence type="ECO:0000313" key="3">
    <source>
        <dbReference type="Proteomes" id="UP000828390"/>
    </source>
</evidence>
<feature type="transmembrane region" description="Helical" evidence="1">
    <location>
        <begin position="29"/>
        <end position="49"/>
    </location>
</feature>
<gene>
    <name evidence="2" type="ORF">DPMN_097283</name>
</gene>